<keyword evidence="5 6" id="KW-0472">Membrane</keyword>
<accession>A0A1I3BF40</accession>
<evidence type="ECO:0000256" key="2">
    <source>
        <dbReference type="ARBA" id="ARBA00022475"/>
    </source>
</evidence>
<feature type="transmembrane region" description="Helical" evidence="6">
    <location>
        <begin position="425"/>
        <end position="444"/>
    </location>
</feature>
<dbReference type="PANTHER" id="PTHR30619">
    <property type="entry name" value="DNA INTERNALIZATION/COMPETENCE PROTEIN COMEC/REC2"/>
    <property type="match status" value="1"/>
</dbReference>
<dbReference type="PANTHER" id="PTHR30619:SF1">
    <property type="entry name" value="RECOMBINATION PROTEIN 2"/>
    <property type="match status" value="1"/>
</dbReference>
<dbReference type="SMART" id="SM00849">
    <property type="entry name" value="Lactamase_B"/>
    <property type="match status" value="1"/>
</dbReference>
<name>A0A1I3BF40_9LACT</name>
<dbReference type="InterPro" id="IPR036866">
    <property type="entry name" value="RibonucZ/Hydroxyglut_hydro"/>
</dbReference>
<feature type="transmembrane region" description="Helical" evidence="6">
    <location>
        <begin position="450"/>
        <end position="477"/>
    </location>
</feature>
<feature type="transmembrane region" description="Helical" evidence="6">
    <location>
        <begin position="5"/>
        <end position="26"/>
    </location>
</feature>
<reference evidence="8 9" key="1">
    <citation type="submission" date="2016-10" db="EMBL/GenBank/DDBJ databases">
        <authorList>
            <person name="de Groot N.N."/>
        </authorList>
    </citation>
    <scope>NUCLEOTIDE SEQUENCE [LARGE SCALE GENOMIC DNA]</scope>
    <source>
        <strain evidence="8 9">DSM 27630</strain>
    </source>
</reference>
<dbReference type="InterPro" id="IPR035681">
    <property type="entry name" value="ComA-like_MBL"/>
</dbReference>
<feature type="transmembrane region" description="Helical" evidence="6">
    <location>
        <begin position="367"/>
        <end position="386"/>
    </location>
</feature>
<sequence length="781" mass="88921">MKGFFLFPAIFSFICVWIILTHGYWLSIAAGVYFLFRLYWTKNTPIFFFSCIFAVLISGVTVLEDVHNQTSLSGNEQHFQVYFKKSETKMDGNLLQFYGTVKQTDHKKSISERIVVFYSFQSEAEKEKWQNEIEADRVVISGQLIEPENNRNFGQFNYRNFLYRKKIHWILQATDVHFSSAKQLKKRNDHFFETAKASVSEHIDAIFPIKIGGYIKTLWLGERGSFDQDMSDDFKNLGILHLLSISGLHIQFIFAGLSFFLLRLGLSKEKTYGILMISLFAFGSFIGWGTSSFRAVLTTMISITTKRFYLPLTSLDAWSVTLLLALWIDPYQIFLVGFQLSYLLSLTLLLFSPSYLKARTSYLLDNLKLSMLMTVSSIPILILHFYEFPWIGILANLLFVPFFSWLLFPLLILLLLSYMVSTTKIFHFFVAIFSYSITGIEKLASWMSAIPFSVIVTGKVSAFVLVILTIALLNWLLALESGKKRKTTTAVLVILLGLILFFKHYPFLGKIVMIDIGQGEAILIKSPGSKGNYLIDTGGKIQYEQENWKVRKQAASLTEKTLIPVLKAYGVTSLDQVLITHGDMDHFGELAELSENIPIKALVYPEGVRKKALFDVSAGKLATTGTRLIEVLADQAKTKQIGPGLIILWPLEEGKGENNDSLVLYGKFGEHYWLFTGDLEEAGERAIIKQYPHLKVDVLKVGHHGSHTSTSKEWVDFLKPTFSLISVGKNNSFGHPHPEILKRLEKQQCTIYRTDQDGSIIFTYREWPMFKKTGVFTTLLK</sequence>
<evidence type="ECO:0000259" key="7">
    <source>
        <dbReference type="SMART" id="SM00849"/>
    </source>
</evidence>
<dbReference type="GO" id="GO:0030420">
    <property type="term" value="P:establishment of competence for transformation"/>
    <property type="evidence" value="ECO:0007669"/>
    <property type="project" value="InterPro"/>
</dbReference>
<dbReference type="RefSeq" id="WP_177186161.1">
    <property type="nucleotide sequence ID" value="NZ_FOQE01000006.1"/>
</dbReference>
<dbReference type="CDD" id="cd07731">
    <property type="entry name" value="ComA-like_MBL-fold"/>
    <property type="match status" value="1"/>
</dbReference>
<proteinExistence type="predicted"/>
<dbReference type="NCBIfam" id="TIGR00361">
    <property type="entry name" value="ComEC_Rec2"/>
    <property type="match status" value="1"/>
</dbReference>
<keyword evidence="4 6" id="KW-1133">Transmembrane helix</keyword>
<keyword evidence="2" id="KW-1003">Cell membrane</keyword>
<dbReference type="Pfam" id="PF00753">
    <property type="entry name" value="Lactamase_B"/>
    <property type="match status" value="1"/>
</dbReference>
<dbReference type="InterPro" id="IPR025405">
    <property type="entry name" value="DUF4131"/>
</dbReference>
<evidence type="ECO:0000313" key="9">
    <source>
        <dbReference type="Proteomes" id="UP000198668"/>
    </source>
</evidence>
<feature type="transmembrane region" description="Helical" evidence="6">
    <location>
        <begin position="274"/>
        <end position="296"/>
    </location>
</feature>
<feature type="transmembrane region" description="Helical" evidence="6">
    <location>
        <begin position="46"/>
        <end position="63"/>
    </location>
</feature>
<dbReference type="NCBIfam" id="TIGR00360">
    <property type="entry name" value="ComEC_N-term"/>
    <property type="match status" value="1"/>
</dbReference>
<dbReference type="Pfam" id="PF13567">
    <property type="entry name" value="DUF4131"/>
    <property type="match status" value="1"/>
</dbReference>
<dbReference type="SUPFAM" id="SSF56281">
    <property type="entry name" value="Metallo-hydrolase/oxidoreductase"/>
    <property type="match status" value="1"/>
</dbReference>
<feature type="transmembrane region" description="Helical" evidence="6">
    <location>
        <begin position="334"/>
        <end position="355"/>
    </location>
</feature>
<dbReference type="AlphaFoldDB" id="A0A1I3BF40"/>
<dbReference type="InterPro" id="IPR004477">
    <property type="entry name" value="ComEC_N"/>
</dbReference>
<keyword evidence="9" id="KW-1185">Reference proteome</keyword>
<dbReference type="InterPro" id="IPR052159">
    <property type="entry name" value="Competence_DNA_uptake"/>
</dbReference>
<feature type="domain" description="Metallo-beta-lactamase" evidence="7">
    <location>
        <begin position="518"/>
        <end position="729"/>
    </location>
</feature>
<dbReference type="InterPro" id="IPR001279">
    <property type="entry name" value="Metallo-B-lactamas"/>
</dbReference>
<gene>
    <name evidence="8" type="ORF">SAMN04489868_10636</name>
</gene>
<feature type="transmembrane region" description="Helical" evidence="6">
    <location>
        <begin position="308"/>
        <end position="328"/>
    </location>
</feature>
<evidence type="ECO:0000256" key="6">
    <source>
        <dbReference type="SAM" id="Phobius"/>
    </source>
</evidence>
<dbReference type="InterPro" id="IPR004797">
    <property type="entry name" value="Competence_ComEC/Rec2"/>
</dbReference>
<evidence type="ECO:0000256" key="1">
    <source>
        <dbReference type="ARBA" id="ARBA00004651"/>
    </source>
</evidence>
<evidence type="ECO:0000256" key="4">
    <source>
        <dbReference type="ARBA" id="ARBA00022989"/>
    </source>
</evidence>
<dbReference type="Gene3D" id="3.60.15.10">
    <property type="entry name" value="Ribonuclease Z/Hydroxyacylglutathione hydrolase-like"/>
    <property type="match status" value="1"/>
</dbReference>
<organism evidence="8 9">
    <name type="scientific">Pisciglobus halotolerans</name>
    <dbReference type="NCBI Taxonomy" id="745365"/>
    <lineage>
        <taxon>Bacteria</taxon>
        <taxon>Bacillati</taxon>
        <taxon>Bacillota</taxon>
        <taxon>Bacilli</taxon>
        <taxon>Lactobacillales</taxon>
        <taxon>Carnobacteriaceae</taxon>
    </lineage>
</organism>
<dbReference type="EMBL" id="FOQE01000006">
    <property type="protein sequence ID" value="SFH60898.1"/>
    <property type="molecule type" value="Genomic_DNA"/>
</dbReference>
<feature type="transmembrane region" description="Helical" evidence="6">
    <location>
        <begin position="398"/>
        <end position="418"/>
    </location>
</feature>
<protein>
    <submittedName>
        <fullName evidence="8">Competence protein ComEC</fullName>
    </submittedName>
</protein>
<dbReference type="GO" id="GO:0005886">
    <property type="term" value="C:plasma membrane"/>
    <property type="evidence" value="ECO:0007669"/>
    <property type="project" value="UniProtKB-SubCell"/>
</dbReference>
<evidence type="ECO:0000256" key="5">
    <source>
        <dbReference type="ARBA" id="ARBA00023136"/>
    </source>
</evidence>
<dbReference type="Pfam" id="PF03772">
    <property type="entry name" value="Competence"/>
    <property type="match status" value="1"/>
</dbReference>
<dbReference type="Proteomes" id="UP000198668">
    <property type="component" value="Unassembled WGS sequence"/>
</dbReference>
<feature type="transmembrane region" description="Helical" evidence="6">
    <location>
        <begin position="239"/>
        <end position="262"/>
    </location>
</feature>
<comment type="subcellular location">
    <subcellularLocation>
        <location evidence="1">Cell membrane</location>
        <topology evidence="1">Multi-pass membrane protein</topology>
    </subcellularLocation>
</comment>
<evidence type="ECO:0000313" key="8">
    <source>
        <dbReference type="EMBL" id="SFH60898.1"/>
    </source>
</evidence>
<feature type="transmembrane region" description="Helical" evidence="6">
    <location>
        <begin position="489"/>
        <end position="508"/>
    </location>
</feature>
<evidence type="ECO:0000256" key="3">
    <source>
        <dbReference type="ARBA" id="ARBA00022692"/>
    </source>
</evidence>
<keyword evidence="3 6" id="KW-0812">Transmembrane</keyword>